<gene>
    <name evidence="2" type="ORF">Fot_25126</name>
</gene>
<evidence type="ECO:0000256" key="1">
    <source>
        <dbReference type="SAM" id="Phobius"/>
    </source>
</evidence>
<keyword evidence="1" id="KW-1133">Transmembrane helix</keyword>
<sequence length="114" mass="13233">MSQFEEYQYRRQNEEGPLYVGPEYVHAEARKSPVVDRVVMRNPDGKEQKKLSENVQVQPKKVAELITSSAMKKKVGKQASSVYLMYAALNLFFINVEHKMLSYHFYSKAICILK</sequence>
<keyword evidence="1" id="KW-0472">Membrane</keyword>
<dbReference type="Gene3D" id="3.30.470.20">
    <property type="entry name" value="ATP-grasp fold, B domain"/>
    <property type="match status" value="1"/>
</dbReference>
<keyword evidence="1" id="KW-0812">Transmembrane</keyword>
<protein>
    <submittedName>
        <fullName evidence="2">Phosphoglycerate mutase-like family protein</fullName>
    </submittedName>
</protein>
<feature type="transmembrane region" description="Helical" evidence="1">
    <location>
        <begin position="79"/>
        <end position="96"/>
    </location>
</feature>
<accession>A0ABD1U865</accession>
<evidence type="ECO:0000313" key="3">
    <source>
        <dbReference type="Proteomes" id="UP001604277"/>
    </source>
</evidence>
<keyword evidence="3" id="KW-1185">Reference proteome</keyword>
<reference evidence="3" key="1">
    <citation type="submission" date="2024-07" db="EMBL/GenBank/DDBJ databases">
        <title>Two chromosome-level genome assemblies of Korean endemic species Abeliophyllum distichum and Forsythia ovata (Oleaceae).</title>
        <authorList>
            <person name="Jang H."/>
        </authorList>
    </citation>
    <scope>NUCLEOTIDE SEQUENCE [LARGE SCALE GENOMIC DNA]</scope>
</reference>
<dbReference type="EMBL" id="JBFOLJ010000007">
    <property type="protein sequence ID" value="KAL2521203.1"/>
    <property type="molecule type" value="Genomic_DNA"/>
</dbReference>
<dbReference type="Proteomes" id="UP001604277">
    <property type="component" value="Unassembled WGS sequence"/>
</dbReference>
<comment type="caution">
    <text evidence="2">The sequence shown here is derived from an EMBL/GenBank/DDBJ whole genome shotgun (WGS) entry which is preliminary data.</text>
</comment>
<name>A0ABD1U865_9LAMI</name>
<organism evidence="2 3">
    <name type="scientific">Forsythia ovata</name>
    <dbReference type="NCBI Taxonomy" id="205694"/>
    <lineage>
        <taxon>Eukaryota</taxon>
        <taxon>Viridiplantae</taxon>
        <taxon>Streptophyta</taxon>
        <taxon>Embryophyta</taxon>
        <taxon>Tracheophyta</taxon>
        <taxon>Spermatophyta</taxon>
        <taxon>Magnoliopsida</taxon>
        <taxon>eudicotyledons</taxon>
        <taxon>Gunneridae</taxon>
        <taxon>Pentapetalae</taxon>
        <taxon>asterids</taxon>
        <taxon>lamiids</taxon>
        <taxon>Lamiales</taxon>
        <taxon>Oleaceae</taxon>
        <taxon>Forsythieae</taxon>
        <taxon>Forsythia</taxon>
    </lineage>
</organism>
<dbReference type="AlphaFoldDB" id="A0ABD1U865"/>
<evidence type="ECO:0000313" key="2">
    <source>
        <dbReference type="EMBL" id="KAL2521203.1"/>
    </source>
</evidence>
<proteinExistence type="predicted"/>